<dbReference type="Proteomes" id="UP000186940">
    <property type="component" value="Unassembled WGS sequence"/>
</dbReference>
<keyword evidence="3 5" id="KW-0067">ATP-binding</keyword>
<dbReference type="EMBL" id="LYOS01000001">
    <property type="protein sequence ID" value="OFV68682.1"/>
    <property type="molecule type" value="Genomic_DNA"/>
</dbReference>
<comment type="caution">
    <text evidence="6">The sequence shown here is derived from an EMBL/GenBank/DDBJ whole genome shotgun (WGS) entry which is preliminary data.</text>
</comment>
<dbReference type="InterPro" id="IPR027413">
    <property type="entry name" value="GROEL-like_equatorial_sf"/>
</dbReference>
<dbReference type="STRING" id="1838285.SCAL_000358"/>
<gene>
    <name evidence="6" type="ORF">SCAL_000358</name>
</gene>
<dbReference type="GO" id="GO:0051082">
    <property type="term" value="F:unfolded protein binding"/>
    <property type="evidence" value="ECO:0007669"/>
    <property type="project" value="InterPro"/>
</dbReference>
<evidence type="ECO:0000256" key="1">
    <source>
        <dbReference type="ARBA" id="ARBA00008020"/>
    </source>
</evidence>
<evidence type="ECO:0000256" key="2">
    <source>
        <dbReference type="ARBA" id="ARBA00022741"/>
    </source>
</evidence>
<dbReference type="Gene3D" id="1.10.560.10">
    <property type="entry name" value="GroEL-like equatorial domain"/>
    <property type="match status" value="1"/>
</dbReference>
<keyword evidence="4 5" id="KW-0143">Chaperone</keyword>
<dbReference type="Pfam" id="PF00118">
    <property type="entry name" value="Cpn60_TCP1"/>
    <property type="match status" value="1"/>
</dbReference>
<dbReference type="PANTHER" id="PTHR11353">
    <property type="entry name" value="CHAPERONIN"/>
    <property type="match status" value="1"/>
</dbReference>
<dbReference type="NCBIfam" id="NF041083">
    <property type="entry name" value="thermosome_beta"/>
    <property type="match status" value="1"/>
</dbReference>
<dbReference type="SUPFAM" id="SSF54849">
    <property type="entry name" value="GroEL-intermediate domain like"/>
    <property type="match status" value="1"/>
</dbReference>
<proteinExistence type="inferred from homology"/>
<dbReference type="InterPro" id="IPR002194">
    <property type="entry name" value="Chaperonin_TCP-1_CS"/>
</dbReference>
<dbReference type="InterPro" id="IPR027409">
    <property type="entry name" value="GroEL-like_apical_dom_sf"/>
</dbReference>
<keyword evidence="7" id="KW-1185">Reference proteome</keyword>
<dbReference type="InterPro" id="IPR027410">
    <property type="entry name" value="TCP-1-like_intermed_sf"/>
</dbReference>
<dbReference type="PRINTS" id="PR00304">
    <property type="entry name" value="TCOMPLEXTCP1"/>
</dbReference>
<dbReference type="GO" id="GO:0005524">
    <property type="term" value="F:ATP binding"/>
    <property type="evidence" value="ECO:0007669"/>
    <property type="project" value="UniProtKB-KW"/>
</dbReference>
<dbReference type="InterPro" id="IPR017998">
    <property type="entry name" value="Chaperone_TCP-1"/>
</dbReference>
<protein>
    <submittedName>
        <fullName evidence="6">Thermosome subunit</fullName>
    </submittedName>
</protein>
<evidence type="ECO:0000256" key="5">
    <source>
        <dbReference type="RuleBase" id="RU004187"/>
    </source>
</evidence>
<evidence type="ECO:0000313" key="6">
    <source>
        <dbReference type="EMBL" id="OFV68682.1"/>
    </source>
</evidence>
<dbReference type="InterPro" id="IPR053374">
    <property type="entry name" value="TCP-1_chaperonin"/>
</dbReference>
<dbReference type="GO" id="GO:0140662">
    <property type="term" value="F:ATP-dependent protein folding chaperone"/>
    <property type="evidence" value="ECO:0007669"/>
    <property type="project" value="InterPro"/>
</dbReference>
<keyword evidence="2 5" id="KW-0547">Nucleotide-binding</keyword>
<dbReference type="SUPFAM" id="SSF52029">
    <property type="entry name" value="GroEL apical domain-like"/>
    <property type="match status" value="1"/>
</dbReference>
<sequence>MAVDKREKIRYFKKTLEEEAQRAMQEFQIHQAIAAEVARERKIEEPKKVLDENISVIRAFHDAVKTAFGPRGSYKMMVDSYGEVDVTCDGSLIIDEMDIEHPAGKMLASTIENLNELGDGATKTVILTGALLREAESLISMKIHPATVIRGYELASAFIRDTLNDLAIVSDDATLLEVARTSLTSLPDLSDELHERIAATVVDVAKSVTEEDEVGKRIVQRKRVCVERSVGGSTSELETLDGIIINRDLLDEDMPDRVEDARIALLDFPLEIKMKRVEEKFMRERQGSDKPYIAINAPPGVSPVKAMLDHLDRLMQDDIDKLQRLGVNVLFCHRTIDEVAKRYLTKAGIFAVKRVESSVLRDLEKTTGAKTVILLKDLCEDDIGTASLVEVRRFGRNTMIVVEGCPGERFRSVMLRGGTLHSINEVQRAFMRTLKVVAAAIEENKVITGGGHTEIELALRLRTYANRLSGKEQFAVLSYADALEMVPAALAENMGYNRVDKIVELRSKHRSGDKIDTKLVEPLRIERQVVSSATELACALLRIDYQINAKNKLSTLDQQSVEPHPDTPSECLEYMAPRQWGLWDARMRTDKRSVYWKND</sequence>
<accession>A0A1F2PCS4</accession>
<dbReference type="GO" id="GO:0016887">
    <property type="term" value="F:ATP hydrolysis activity"/>
    <property type="evidence" value="ECO:0007669"/>
    <property type="project" value="InterPro"/>
</dbReference>
<name>A0A1F2PCS4_9EURY</name>
<evidence type="ECO:0000313" key="7">
    <source>
        <dbReference type="Proteomes" id="UP000186940"/>
    </source>
</evidence>
<evidence type="ECO:0000256" key="3">
    <source>
        <dbReference type="ARBA" id="ARBA00022840"/>
    </source>
</evidence>
<dbReference type="AlphaFoldDB" id="A0A1F2PCS4"/>
<evidence type="ECO:0000256" key="4">
    <source>
        <dbReference type="ARBA" id="ARBA00023186"/>
    </source>
</evidence>
<dbReference type="PROSITE" id="PS00750">
    <property type="entry name" value="TCP1_1"/>
    <property type="match status" value="1"/>
</dbReference>
<dbReference type="Gene3D" id="3.50.7.10">
    <property type="entry name" value="GroEL"/>
    <property type="match status" value="1"/>
</dbReference>
<dbReference type="InterPro" id="IPR002423">
    <property type="entry name" value="Cpn60/GroEL/TCP-1"/>
</dbReference>
<dbReference type="Gene3D" id="3.30.260.10">
    <property type="entry name" value="TCP-1-like chaperonin intermediate domain"/>
    <property type="match status" value="1"/>
</dbReference>
<dbReference type="SUPFAM" id="SSF48592">
    <property type="entry name" value="GroEL equatorial domain-like"/>
    <property type="match status" value="1"/>
</dbReference>
<organism evidence="6 7">
    <name type="scientific">Candidatus Syntropharchaeum caldarium</name>
    <dbReference type="NCBI Taxonomy" id="1838285"/>
    <lineage>
        <taxon>Archaea</taxon>
        <taxon>Methanobacteriati</taxon>
        <taxon>Methanobacteriota</taxon>
        <taxon>Stenosarchaea group</taxon>
        <taxon>Methanomicrobia</taxon>
        <taxon>Methanosarcinales</taxon>
        <taxon>ANME-2 cluster</taxon>
        <taxon>Candidatus Syntropharchaeum</taxon>
    </lineage>
</organism>
<comment type="similarity">
    <text evidence="1 5">Belongs to the TCP-1 chaperonin family.</text>
</comment>
<reference evidence="6" key="1">
    <citation type="submission" date="2016-05" db="EMBL/GenBank/DDBJ databases">
        <title>Microbial consortia oxidize butane by reversing methanogenesis.</title>
        <authorList>
            <person name="Laso-Perez R."/>
            <person name="Richter M."/>
            <person name="Wegener G."/>
            <person name="Musat F."/>
        </authorList>
    </citation>
    <scope>NUCLEOTIDE SEQUENCE [LARGE SCALE GENOMIC DNA]</scope>
    <source>
        <strain evidence="6">BOX2</strain>
    </source>
</reference>